<dbReference type="GO" id="GO:0005524">
    <property type="term" value="F:ATP binding"/>
    <property type="evidence" value="ECO:0007669"/>
    <property type="project" value="UniProtKB-KW"/>
</dbReference>
<dbReference type="InterPro" id="IPR008147">
    <property type="entry name" value="Gln_synt_N"/>
</dbReference>
<evidence type="ECO:0000256" key="16">
    <source>
        <dbReference type="PIRSR" id="PIRSR604809-3"/>
    </source>
</evidence>
<evidence type="ECO:0000256" key="15">
    <source>
        <dbReference type="PIRSR" id="PIRSR604809-2"/>
    </source>
</evidence>
<feature type="binding site" evidence="16">
    <location>
        <position position="132"/>
    </location>
    <ligand>
        <name>Mg(2+)</name>
        <dbReference type="ChEBI" id="CHEBI:18420"/>
        <label>1</label>
    </ligand>
</feature>
<reference evidence="21" key="2">
    <citation type="journal article" date="2021" name="PeerJ">
        <title>Extensive microbial diversity within the chicken gut microbiome revealed by metagenomics and culture.</title>
        <authorList>
            <person name="Gilroy R."/>
            <person name="Ravi A."/>
            <person name="Getino M."/>
            <person name="Pursley I."/>
            <person name="Horton D.L."/>
            <person name="Alikhan N.F."/>
            <person name="Baker D."/>
            <person name="Gharbi K."/>
            <person name="Hall N."/>
            <person name="Watson M."/>
            <person name="Adriaenssens E.M."/>
            <person name="Foster-Nyarko E."/>
            <person name="Jarju S."/>
            <person name="Secka A."/>
            <person name="Antonio M."/>
            <person name="Oren A."/>
            <person name="Chaudhuri R.R."/>
            <person name="La Ragione R."/>
            <person name="Hildebrand F."/>
            <person name="Pallen M.J."/>
        </authorList>
    </citation>
    <scope>NUCLEOTIDE SEQUENCE</scope>
    <source>
        <strain evidence="21">CHK154-7741</strain>
    </source>
</reference>
<dbReference type="PROSITE" id="PS51986">
    <property type="entry name" value="GS_BETA_GRASP"/>
    <property type="match status" value="1"/>
</dbReference>
<evidence type="ECO:0000256" key="6">
    <source>
        <dbReference type="ARBA" id="ARBA00022598"/>
    </source>
</evidence>
<feature type="binding site" evidence="16">
    <location>
        <position position="130"/>
    </location>
    <ligand>
        <name>Mg(2+)</name>
        <dbReference type="ChEBI" id="CHEBI:18420"/>
        <label>1</label>
    </ligand>
</feature>
<comment type="caution">
    <text evidence="21">The sequence shown here is derived from an EMBL/GenBank/DDBJ whole genome shotgun (WGS) entry which is preliminary data.</text>
</comment>
<dbReference type="GO" id="GO:0004356">
    <property type="term" value="F:glutamine synthetase activity"/>
    <property type="evidence" value="ECO:0007669"/>
    <property type="project" value="UniProtKB-EC"/>
</dbReference>
<dbReference type="SMART" id="SM01230">
    <property type="entry name" value="Gln-synt_C"/>
    <property type="match status" value="1"/>
</dbReference>
<dbReference type="Pfam" id="PF00120">
    <property type="entry name" value="Gln-synt_C"/>
    <property type="match status" value="1"/>
</dbReference>
<dbReference type="PANTHER" id="PTHR43785:SF12">
    <property type="entry name" value="TYPE-1 GLUTAMINE SYNTHETASE 2"/>
    <property type="match status" value="1"/>
</dbReference>
<dbReference type="EC" id="6.3.1.2" evidence="3"/>
<feature type="binding site" evidence="16">
    <location>
        <position position="243"/>
    </location>
    <ligand>
        <name>Mg(2+)</name>
        <dbReference type="ChEBI" id="CHEBI:18420"/>
        <label>1</label>
    </ligand>
</feature>
<dbReference type="SUPFAM" id="SSF54368">
    <property type="entry name" value="Glutamine synthetase, N-terminal domain"/>
    <property type="match status" value="1"/>
</dbReference>
<feature type="binding site" evidence="14">
    <location>
        <position position="303"/>
    </location>
    <ligand>
        <name>L-glutamate</name>
        <dbReference type="ChEBI" id="CHEBI:29985"/>
    </ligand>
</feature>
<evidence type="ECO:0000259" key="20">
    <source>
        <dbReference type="PROSITE" id="PS51987"/>
    </source>
</evidence>
<proteinExistence type="inferred from homology"/>
<comment type="catalytic activity">
    <reaction evidence="13">
        <text>L-glutamate + NH4(+) + ATP = L-glutamine + ADP + phosphate + H(+)</text>
        <dbReference type="Rhea" id="RHEA:16169"/>
        <dbReference type="ChEBI" id="CHEBI:15378"/>
        <dbReference type="ChEBI" id="CHEBI:28938"/>
        <dbReference type="ChEBI" id="CHEBI:29985"/>
        <dbReference type="ChEBI" id="CHEBI:30616"/>
        <dbReference type="ChEBI" id="CHEBI:43474"/>
        <dbReference type="ChEBI" id="CHEBI:58359"/>
        <dbReference type="ChEBI" id="CHEBI:456216"/>
        <dbReference type="EC" id="6.3.1.2"/>
    </reaction>
</comment>
<dbReference type="Gene3D" id="3.10.20.70">
    <property type="entry name" value="Glutamine synthetase, N-terminal domain"/>
    <property type="match status" value="1"/>
</dbReference>
<evidence type="ECO:0000256" key="9">
    <source>
        <dbReference type="ARBA" id="ARBA00022840"/>
    </source>
</evidence>
<dbReference type="Pfam" id="PF03951">
    <property type="entry name" value="Gln-synt_N"/>
    <property type="match status" value="1"/>
</dbReference>
<evidence type="ECO:0000256" key="2">
    <source>
        <dbReference type="ARBA" id="ARBA00009897"/>
    </source>
</evidence>
<dbReference type="EMBL" id="DVOD01000036">
    <property type="protein sequence ID" value="HIU92514.1"/>
    <property type="molecule type" value="Genomic_DNA"/>
</dbReference>
<evidence type="ECO:0000256" key="13">
    <source>
        <dbReference type="ARBA" id="ARBA00049436"/>
    </source>
</evidence>
<dbReference type="PANTHER" id="PTHR43785">
    <property type="entry name" value="GAMMA-GLUTAMYLPUTRESCINE SYNTHETASE"/>
    <property type="match status" value="1"/>
</dbReference>
<evidence type="ECO:0000256" key="1">
    <source>
        <dbReference type="ARBA" id="ARBA00004496"/>
    </source>
</evidence>
<keyword evidence="10 16" id="KW-0460">Magnesium</keyword>
<feature type="binding site" evidence="16">
    <location>
        <position position="187"/>
    </location>
    <ligand>
        <name>Mg(2+)</name>
        <dbReference type="ChEBI" id="CHEBI:18420"/>
        <label>1</label>
    </ligand>
</feature>
<dbReference type="InterPro" id="IPR014746">
    <property type="entry name" value="Gln_synth/guanido_kin_cat_dom"/>
</dbReference>
<feature type="binding site" evidence="15">
    <location>
        <position position="182"/>
    </location>
    <ligand>
        <name>ATP</name>
        <dbReference type="ChEBI" id="CHEBI:30616"/>
    </ligand>
</feature>
<dbReference type="PROSITE" id="PS00181">
    <property type="entry name" value="GLNA_ATP"/>
    <property type="match status" value="1"/>
</dbReference>
<dbReference type="GO" id="GO:0005737">
    <property type="term" value="C:cytoplasm"/>
    <property type="evidence" value="ECO:0007669"/>
    <property type="project" value="UniProtKB-SubCell"/>
</dbReference>
<comment type="similarity">
    <text evidence="2 17 18">Belongs to the glutamine synthetase family.</text>
</comment>
<feature type="binding site" evidence="14">
    <location>
        <begin position="238"/>
        <end position="239"/>
    </location>
    <ligand>
        <name>L-glutamate</name>
        <dbReference type="ChEBI" id="CHEBI:29985"/>
    </ligand>
</feature>
<dbReference type="InterPro" id="IPR036651">
    <property type="entry name" value="Gln_synt_N_sf"/>
</dbReference>
<dbReference type="AlphaFoldDB" id="A0A9D1SRI5"/>
<evidence type="ECO:0000256" key="18">
    <source>
        <dbReference type="RuleBase" id="RU000384"/>
    </source>
</evidence>
<keyword evidence="6 21" id="KW-0436">Ligase</keyword>
<evidence type="ECO:0000256" key="10">
    <source>
        <dbReference type="ARBA" id="ARBA00022842"/>
    </source>
</evidence>
<sequence length="442" mass="50315">MLSDKQIKDILKQEKIKTLYLQFADINGKIKTLNVPASQIDEVLENKITFDGSSLSGFRENETLDLTIVPDKSTFMTFPIKFSNLKNTARFICDIHNADGTPFAGCPRSNLKKVIANAQQYGYTMQIGPEIEFFLFKTDKDNNILNIGAEKTGYYDVNRSNRYDETLIEVMQALEEMGFETDALHHEGAPFQHEIDLGYDEILKTADNLMTFKFVTKSIADNFGFKASFMPKPIYGQNGSGLHLNISLSDKNGKNAFYDENGSHKLSEQALYSIGSILKNIKGITAILNPTINSYKRLVKDYEAPIYIVWSVVTRSALVRIPSKRGESTRLELRSPDAAANPYLAFAVILQTCMDGLRNKVDPPAPMEKNLFLLSSNEIKQRKIKSLPRNLFTALEEFEKSFVARAALGDYIFNEFLYSKRKEWNDYRKQVTPWELKKYLDI</sequence>
<evidence type="ECO:0000313" key="22">
    <source>
        <dbReference type="Proteomes" id="UP000886748"/>
    </source>
</evidence>
<evidence type="ECO:0000256" key="17">
    <source>
        <dbReference type="PROSITE-ProRule" id="PRU01330"/>
    </source>
</evidence>
<evidence type="ECO:0000256" key="11">
    <source>
        <dbReference type="ARBA" id="ARBA00030136"/>
    </source>
</evidence>
<evidence type="ECO:0000256" key="4">
    <source>
        <dbReference type="ARBA" id="ARBA00021364"/>
    </source>
</evidence>
<dbReference type="SUPFAM" id="SSF55931">
    <property type="entry name" value="Glutamine synthetase/guanido kinase"/>
    <property type="match status" value="1"/>
</dbReference>
<accession>A0A9D1SRI5</accession>
<feature type="domain" description="GS catalytic" evidence="20">
    <location>
        <begin position="107"/>
        <end position="442"/>
    </location>
</feature>
<keyword evidence="7 16" id="KW-0479">Metal-binding</keyword>
<feature type="binding site" evidence="14">
    <location>
        <position position="315"/>
    </location>
    <ligand>
        <name>L-glutamate</name>
        <dbReference type="ChEBI" id="CHEBI:29985"/>
    </ligand>
</feature>
<comment type="cofactor">
    <cofactor evidence="16">
        <name>Mg(2+)</name>
        <dbReference type="ChEBI" id="CHEBI:18420"/>
    </cofactor>
    <text evidence="16">Binds 2 Mg(2+) ions per subunit.</text>
</comment>
<evidence type="ECO:0000259" key="19">
    <source>
        <dbReference type="PROSITE" id="PS51986"/>
    </source>
</evidence>
<dbReference type="InterPro" id="IPR004809">
    <property type="entry name" value="Gln_synth_I"/>
</dbReference>
<dbReference type="InterPro" id="IPR027303">
    <property type="entry name" value="Gln_synth_gly_rich_site"/>
</dbReference>
<evidence type="ECO:0000256" key="3">
    <source>
        <dbReference type="ARBA" id="ARBA00012937"/>
    </source>
</evidence>
<feature type="binding site" evidence="15">
    <location>
        <position position="315"/>
    </location>
    <ligand>
        <name>ATP</name>
        <dbReference type="ChEBI" id="CHEBI:30616"/>
    </ligand>
</feature>
<name>A0A9D1SRI5_9CLOT</name>
<dbReference type="InterPro" id="IPR008146">
    <property type="entry name" value="Gln_synth_cat_dom"/>
</dbReference>
<dbReference type="NCBIfam" id="TIGR00653">
    <property type="entry name" value="GlnA"/>
    <property type="match status" value="1"/>
</dbReference>
<dbReference type="Gene3D" id="3.30.590.10">
    <property type="entry name" value="Glutamine synthetase/guanido kinase, catalytic domain"/>
    <property type="match status" value="1"/>
</dbReference>
<evidence type="ECO:0000256" key="8">
    <source>
        <dbReference type="ARBA" id="ARBA00022741"/>
    </source>
</evidence>
<dbReference type="PROSITE" id="PS51987">
    <property type="entry name" value="GS_CATALYTIC"/>
    <property type="match status" value="1"/>
</dbReference>
<organism evidence="21 22">
    <name type="scientific">Candidatus Limenecus avicola</name>
    <dbReference type="NCBI Taxonomy" id="2840847"/>
    <lineage>
        <taxon>Bacteria</taxon>
        <taxon>Bacillati</taxon>
        <taxon>Bacillota</taxon>
        <taxon>Clostridia</taxon>
        <taxon>Eubacteriales</taxon>
        <taxon>Clostridiaceae</taxon>
        <taxon>Clostridiaceae incertae sedis</taxon>
        <taxon>Candidatus Limenecus</taxon>
    </lineage>
</organism>
<evidence type="ECO:0000256" key="14">
    <source>
        <dbReference type="PIRSR" id="PIRSR604809-1"/>
    </source>
</evidence>
<dbReference type="GO" id="GO:0006542">
    <property type="term" value="P:glutamine biosynthetic process"/>
    <property type="evidence" value="ECO:0007669"/>
    <property type="project" value="InterPro"/>
</dbReference>
<feature type="domain" description="GS beta-grasp" evidence="19">
    <location>
        <begin position="14"/>
        <end position="100"/>
    </location>
</feature>
<protein>
    <recommendedName>
        <fullName evidence="4">Glutamine synthetase</fullName>
        <ecNumber evidence="3">6.3.1.2</ecNumber>
    </recommendedName>
    <alternativeName>
        <fullName evidence="12">Glutamate--ammonia ligase</fullName>
    </alternativeName>
    <alternativeName>
        <fullName evidence="11">Glutamine synthetase I alpha</fullName>
    </alternativeName>
</protein>
<evidence type="ECO:0000256" key="5">
    <source>
        <dbReference type="ARBA" id="ARBA00022490"/>
    </source>
</evidence>
<evidence type="ECO:0000313" key="21">
    <source>
        <dbReference type="EMBL" id="HIU92514.1"/>
    </source>
</evidence>
<reference evidence="21" key="1">
    <citation type="submission" date="2020-10" db="EMBL/GenBank/DDBJ databases">
        <authorList>
            <person name="Gilroy R."/>
        </authorList>
    </citation>
    <scope>NUCLEOTIDE SEQUENCE</scope>
    <source>
        <strain evidence="21">CHK154-7741</strain>
    </source>
</reference>
<feature type="binding site" evidence="14">
    <location>
        <position position="297"/>
    </location>
    <ligand>
        <name>L-glutamate</name>
        <dbReference type="ChEBI" id="CHEBI:29985"/>
    </ligand>
</feature>
<feature type="binding site" evidence="14">
    <location>
        <position position="334"/>
    </location>
    <ligand>
        <name>L-glutamate</name>
        <dbReference type="ChEBI" id="CHEBI:29985"/>
    </ligand>
</feature>
<dbReference type="GO" id="GO:0046872">
    <property type="term" value="F:metal ion binding"/>
    <property type="evidence" value="ECO:0007669"/>
    <property type="project" value="UniProtKB-KW"/>
</dbReference>
<dbReference type="Proteomes" id="UP000886748">
    <property type="component" value="Unassembled WGS sequence"/>
</dbReference>
<comment type="subcellular location">
    <subcellularLocation>
        <location evidence="1">Cytoplasm</location>
    </subcellularLocation>
</comment>
<keyword evidence="8 15" id="KW-0547">Nucleotide-binding</keyword>
<feature type="binding site" evidence="16">
    <location>
        <position position="332"/>
    </location>
    <ligand>
        <name>Mg(2+)</name>
        <dbReference type="ChEBI" id="CHEBI:18420"/>
        <label>1</label>
    </ligand>
</feature>
<keyword evidence="5" id="KW-0963">Cytoplasm</keyword>
<feature type="binding site" evidence="16">
    <location>
        <position position="194"/>
    </location>
    <ligand>
        <name>Mg(2+)</name>
        <dbReference type="ChEBI" id="CHEBI:18420"/>
        <label>1</label>
    </ligand>
</feature>
<evidence type="ECO:0000256" key="7">
    <source>
        <dbReference type="ARBA" id="ARBA00022723"/>
    </source>
</evidence>
<gene>
    <name evidence="21" type="primary">glnA</name>
    <name evidence="21" type="ORF">IAD26_05200</name>
</gene>
<keyword evidence="9 15" id="KW-0067">ATP-binding</keyword>
<evidence type="ECO:0000256" key="12">
    <source>
        <dbReference type="ARBA" id="ARBA00030668"/>
    </source>
</evidence>